<proteinExistence type="inferred from homology"/>
<dbReference type="STRING" id="144197.ENSSPAP00000019816"/>
<dbReference type="PRINTS" id="PR01638">
    <property type="entry name" value="MHCCLASSI"/>
</dbReference>
<dbReference type="InterPro" id="IPR007110">
    <property type="entry name" value="Ig-like_dom"/>
</dbReference>
<evidence type="ECO:0000256" key="3">
    <source>
        <dbReference type="SAM" id="Phobius"/>
    </source>
</evidence>
<dbReference type="PANTHER" id="PTHR16675">
    <property type="entry name" value="MHC CLASS I-RELATED"/>
    <property type="match status" value="1"/>
</dbReference>
<dbReference type="SUPFAM" id="SSF54452">
    <property type="entry name" value="MHC antigen-recognition domain"/>
    <property type="match status" value="1"/>
</dbReference>
<evidence type="ECO:0000259" key="5">
    <source>
        <dbReference type="PROSITE" id="PS50835"/>
    </source>
</evidence>
<dbReference type="SUPFAM" id="SSF48726">
    <property type="entry name" value="Immunoglobulin"/>
    <property type="match status" value="1"/>
</dbReference>
<dbReference type="Gene3D" id="3.30.500.10">
    <property type="entry name" value="MHC class I-like antigen recognition-like"/>
    <property type="match status" value="1"/>
</dbReference>
<keyword evidence="3" id="KW-1133">Transmembrane helix</keyword>
<reference evidence="8" key="2">
    <citation type="submission" date="2025-04" db="UniProtKB">
        <authorList>
            <consortium name="RefSeq"/>
        </authorList>
    </citation>
    <scope>IDENTIFICATION</scope>
</reference>
<dbReference type="InterPro" id="IPR050208">
    <property type="entry name" value="MHC_class-I_related"/>
</dbReference>
<keyword evidence="3" id="KW-0812">Transmembrane</keyword>
<sequence>MMKSFIAVFTLFCHVAFPVKHSLKFMFTGSSGVPKFPDFLGVVNVDETEMVYWAGNIQNLPQPKQDWLKIFKEKHSELKYLHSHCIDEQTFFRKNIKDRMKHRSQTGGVHTFQRLYGCEWDNETEENNTFDHFGYDGEDFVAVSQKMGTWTNVNQRNLDNEKKHIQSFLTTVCLDKLKKYLDYGRSFLQRTDLPSVSLLQKTPSSSVSCLATGFYPDRANLSWRRDGVELLEDKNLRLILPNHDGTFQWNVVLNLSVKPEDWMRFDCVFQLSGVKNSIIVKLDKTAIKTNRDYYICKTPDETNTHIIVAALVFTIFLIVILIFIVYKTLTDSDDYQTLPPSNHLKYLSIAALIVALILIVLHGILFYINNEDLHINLPSDNVSKWSEPLAGNQWRI</sequence>
<dbReference type="InterPro" id="IPR036179">
    <property type="entry name" value="Ig-like_dom_sf"/>
</dbReference>
<dbReference type="InterPro" id="IPR001039">
    <property type="entry name" value="MHC_I_a_a1/a2"/>
</dbReference>
<feature type="signal peptide" evidence="4">
    <location>
        <begin position="1"/>
        <end position="18"/>
    </location>
</feature>
<dbReference type="RefSeq" id="XP_008304010.1">
    <property type="nucleotide sequence ID" value="XM_008305788.1"/>
</dbReference>
<keyword evidence="1" id="KW-0325">Glycoprotein</keyword>
<evidence type="ECO:0000313" key="7">
    <source>
        <dbReference type="Proteomes" id="UP000694891"/>
    </source>
</evidence>
<dbReference type="PANTHER" id="PTHR16675:SF237">
    <property type="entry name" value="MHC CLASS I ANTIGEN TRANSCRIPT VARIANT 1-RELATED"/>
    <property type="match status" value="1"/>
</dbReference>
<dbReference type="GO" id="GO:0005615">
    <property type="term" value="C:extracellular space"/>
    <property type="evidence" value="ECO:0007669"/>
    <property type="project" value="TreeGrafter"/>
</dbReference>
<dbReference type="Pfam" id="PF07654">
    <property type="entry name" value="C1-set"/>
    <property type="match status" value="1"/>
</dbReference>
<keyword evidence="4" id="KW-0732">Signal</keyword>
<reference evidence="6" key="1">
    <citation type="submission" date="2023-09" db="UniProtKB">
        <authorList>
            <consortium name="Ensembl"/>
        </authorList>
    </citation>
    <scope>IDENTIFICATION</scope>
</reference>
<dbReference type="Gene3D" id="2.60.40.10">
    <property type="entry name" value="Immunoglobulins"/>
    <property type="match status" value="1"/>
</dbReference>
<dbReference type="Pfam" id="PF00129">
    <property type="entry name" value="MHC_I"/>
    <property type="match status" value="1"/>
</dbReference>
<dbReference type="Ensembl" id="ENSSPAT00000020115.1">
    <property type="protein sequence ID" value="ENSSPAP00000019816.1"/>
    <property type="gene ID" value="ENSSPAG00000014956.1"/>
</dbReference>
<dbReference type="InterPro" id="IPR037055">
    <property type="entry name" value="MHC_I-like_Ag-recog_sf"/>
</dbReference>
<accession>A0A3B5AHD0</accession>
<dbReference type="AlphaFoldDB" id="A0A3B5AHD0"/>
<evidence type="ECO:0000256" key="4">
    <source>
        <dbReference type="SAM" id="SignalP"/>
    </source>
</evidence>
<feature type="transmembrane region" description="Helical" evidence="3">
    <location>
        <begin position="346"/>
        <end position="368"/>
    </location>
</feature>
<dbReference type="PROSITE" id="PS50835">
    <property type="entry name" value="IG_LIKE"/>
    <property type="match status" value="1"/>
</dbReference>
<feature type="domain" description="Ig-like" evidence="5">
    <location>
        <begin position="194"/>
        <end position="267"/>
    </location>
</feature>
<keyword evidence="7" id="KW-1185">Reference proteome</keyword>
<comment type="similarity">
    <text evidence="2">Belongs to the MHC class I family.</text>
</comment>
<protein>
    <submittedName>
        <fullName evidence="6 8">Zinc-alpha-2-glycoprotein-like</fullName>
    </submittedName>
</protein>
<evidence type="ECO:0000256" key="1">
    <source>
        <dbReference type="ARBA" id="ARBA00023180"/>
    </source>
</evidence>
<dbReference type="GO" id="GO:0009897">
    <property type="term" value="C:external side of plasma membrane"/>
    <property type="evidence" value="ECO:0007669"/>
    <property type="project" value="TreeGrafter"/>
</dbReference>
<dbReference type="InterPro" id="IPR003597">
    <property type="entry name" value="Ig_C1-set"/>
</dbReference>
<organism evidence="6">
    <name type="scientific">Stegastes partitus</name>
    <name type="common">bicolor damselfish</name>
    <dbReference type="NCBI Taxonomy" id="144197"/>
    <lineage>
        <taxon>Eukaryota</taxon>
        <taxon>Metazoa</taxon>
        <taxon>Chordata</taxon>
        <taxon>Craniata</taxon>
        <taxon>Vertebrata</taxon>
        <taxon>Euteleostomi</taxon>
        <taxon>Actinopterygii</taxon>
        <taxon>Neopterygii</taxon>
        <taxon>Teleostei</taxon>
        <taxon>Neoteleostei</taxon>
        <taxon>Acanthomorphata</taxon>
        <taxon>Ovalentaria</taxon>
        <taxon>Pomacentridae</taxon>
        <taxon>Stegastes</taxon>
    </lineage>
</organism>
<dbReference type="GO" id="GO:0006955">
    <property type="term" value="P:immune response"/>
    <property type="evidence" value="ECO:0007669"/>
    <property type="project" value="TreeGrafter"/>
</dbReference>
<dbReference type="Proteomes" id="UP000694891">
    <property type="component" value="Unplaced"/>
</dbReference>
<feature type="chain" id="PRO_5044591817" evidence="4">
    <location>
        <begin position="19"/>
        <end position="396"/>
    </location>
</feature>
<dbReference type="GeneID" id="103375488"/>
<dbReference type="SMART" id="SM00407">
    <property type="entry name" value="IGc1"/>
    <property type="match status" value="1"/>
</dbReference>
<evidence type="ECO:0000256" key="2">
    <source>
        <dbReference type="RuleBase" id="RU004439"/>
    </source>
</evidence>
<dbReference type="OrthoDB" id="8936120at2759"/>
<dbReference type="InterPro" id="IPR011162">
    <property type="entry name" value="MHC_I/II-like_Ag-recog"/>
</dbReference>
<keyword evidence="3" id="KW-0472">Membrane</keyword>
<feature type="transmembrane region" description="Helical" evidence="3">
    <location>
        <begin position="306"/>
        <end position="326"/>
    </location>
</feature>
<dbReference type="InterPro" id="IPR011161">
    <property type="entry name" value="MHC_I-like_Ag-recog"/>
</dbReference>
<evidence type="ECO:0000313" key="6">
    <source>
        <dbReference type="Ensembl" id="ENSSPAP00000019816.1"/>
    </source>
</evidence>
<name>A0A3B5AHD0_9TELE</name>
<dbReference type="InterPro" id="IPR013783">
    <property type="entry name" value="Ig-like_fold"/>
</dbReference>
<evidence type="ECO:0000313" key="8">
    <source>
        <dbReference type="RefSeq" id="XP_008304010.1"/>
    </source>
</evidence>
<gene>
    <name evidence="8" type="primary">LOC103375488</name>
</gene>
<dbReference type="GeneTree" id="ENSGT01120000271828"/>